<gene>
    <name evidence="3" type="ORF">ESP70_010270</name>
</gene>
<evidence type="ECO:0000256" key="1">
    <source>
        <dbReference type="SAM" id="MobiDB-lite"/>
    </source>
</evidence>
<name>A0A5M4FES4_9ACTN</name>
<evidence type="ECO:0000256" key="2">
    <source>
        <dbReference type="SAM" id="Phobius"/>
    </source>
</evidence>
<feature type="transmembrane region" description="Helical" evidence="2">
    <location>
        <begin position="12"/>
        <end position="33"/>
    </location>
</feature>
<dbReference type="EMBL" id="SDPQ02000002">
    <property type="protein sequence ID" value="KAA1397728.1"/>
    <property type="molecule type" value="Genomic_DNA"/>
</dbReference>
<keyword evidence="2" id="KW-1133">Transmembrane helix</keyword>
<dbReference type="Proteomes" id="UP000380867">
    <property type="component" value="Unassembled WGS sequence"/>
</dbReference>
<protein>
    <submittedName>
        <fullName evidence="3">Uncharacterized protein</fullName>
    </submittedName>
</protein>
<evidence type="ECO:0000313" key="4">
    <source>
        <dbReference type="Proteomes" id="UP000380867"/>
    </source>
</evidence>
<sequence length="325" mass="35913">MSAQASAGKGRLWAVLVGLLLLAALIALLAVSIRDATVASDRRDPPYATLAPDPDGYFKTKPAGAWKSLPSDAECAREVHRSPWEPRPSNAKPNRTEPDRAAVRESLTSRPRGNGETYAARYNTWLLARVSGQHTGTTDENIQWAACKWGISDNVLRAMAAAESTWYQGLHEADGSCVEKRGCGDTVEKATPASRTFCAEVNRFGHDYSRDYGEGICPRTFSIIGVMSWQDPDWGPMAKNQNGTFPFNRDSTAFALDYAAAHLRGCMEGWIVWLSNRDGFERGDLWGCVGVWYAGDWEIPAAREYAARVKSLMDDRVWLQPSFAE</sequence>
<reference evidence="3" key="1">
    <citation type="submission" date="2019-09" db="EMBL/GenBank/DDBJ databases">
        <authorList>
            <person name="Li J."/>
        </authorList>
    </citation>
    <scope>NUCLEOTIDE SEQUENCE [LARGE SCALE GENOMIC DNA]</scope>
    <source>
        <strain evidence="3">JCM 14732</strain>
    </source>
</reference>
<keyword evidence="2" id="KW-0472">Membrane</keyword>
<dbReference type="OrthoDB" id="3806316at2"/>
<dbReference type="RefSeq" id="WP_149689173.1">
    <property type="nucleotide sequence ID" value="NZ_SDPQ02000002.1"/>
</dbReference>
<proteinExistence type="predicted"/>
<feature type="region of interest" description="Disordered" evidence="1">
    <location>
        <begin position="77"/>
        <end position="113"/>
    </location>
</feature>
<organism evidence="3 4">
    <name type="scientific">Aeromicrobium ginsengisoli</name>
    <dbReference type="NCBI Taxonomy" id="363867"/>
    <lineage>
        <taxon>Bacteria</taxon>
        <taxon>Bacillati</taxon>
        <taxon>Actinomycetota</taxon>
        <taxon>Actinomycetes</taxon>
        <taxon>Propionibacteriales</taxon>
        <taxon>Nocardioidaceae</taxon>
        <taxon>Aeromicrobium</taxon>
    </lineage>
</organism>
<evidence type="ECO:0000313" key="3">
    <source>
        <dbReference type="EMBL" id="KAA1397728.1"/>
    </source>
</evidence>
<keyword evidence="2" id="KW-0812">Transmembrane</keyword>
<feature type="compositionally biased region" description="Basic and acidic residues" evidence="1">
    <location>
        <begin position="94"/>
        <end position="103"/>
    </location>
</feature>
<dbReference type="AlphaFoldDB" id="A0A5M4FES4"/>
<keyword evidence="4" id="KW-1185">Reference proteome</keyword>
<comment type="caution">
    <text evidence="3">The sequence shown here is derived from an EMBL/GenBank/DDBJ whole genome shotgun (WGS) entry which is preliminary data.</text>
</comment>
<accession>A0A5M4FES4</accession>